<evidence type="ECO:0000256" key="10">
    <source>
        <dbReference type="SAM" id="MobiDB-lite"/>
    </source>
</evidence>
<proteinExistence type="evidence at transcript level"/>
<dbReference type="AlphaFoldDB" id="A0A6F9DVC6"/>
<evidence type="ECO:0000256" key="11">
    <source>
        <dbReference type="SAM" id="Phobius"/>
    </source>
</evidence>
<dbReference type="SUPFAM" id="SSF52200">
    <property type="entry name" value="Toll/Interleukin receptor TIR domain"/>
    <property type="match status" value="1"/>
</dbReference>
<gene>
    <name evidence="13" type="primary">Tlr3</name>
</gene>
<evidence type="ECO:0000256" key="6">
    <source>
        <dbReference type="ARBA" id="ARBA00022989"/>
    </source>
</evidence>
<dbReference type="PANTHER" id="PTHR24365:SF541">
    <property type="entry name" value="PROTEIN TOLL-RELATED"/>
    <property type="match status" value="1"/>
</dbReference>
<keyword evidence="4 12" id="KW-0732">Signal</keyword>
<feature type="compositionally biased region" description="Basic residues" evidence="10">
    <location>
        <begin position="873"/>
        <end position="883"/>
    </location>
</feature>
<dbReference type="SMART" id="SM00369">
    <property type="entry name" value="LRR_TYP"/>
    <property type="match status" value="7"/>
</dbReference>
<dbReference type="EMBL" id="LR791126">
    <property type="protein sequence ID" value="CAB3266988.1"/>
    <property type="molecule type" value="mRNA"/>
</dbReference>
<dbReference type="Gene3D" id="3.80.10.10">
    <property type="entry name" value="Ribonuclease Inhibitor"/>
    <property type="match status" value="3"/>
</dbReference>
<evidence type="ECO:0000256" key="12">
    <source>
        <dbReference type="SAM" id="SignalP"/>
    </source>
</evidence>
<dbReference type="Pfam" id="PF13855">
    <property type="entry name" value="LRR_8"/>
    <property type="match status" value="2"/>
</dbReference>
<dbReference type="GO" id="GO:0038023">
    <property type="term" value="F:signaling receptor activity"/>
    <property type="evidence" value="ECO:0007669"/>
    <property type="project" value="TreeGrafter"/>
</dbReference>
<feature type="compositionally biased region" description="Basic and acidic residues" evidence="10">
    <location>
        <begin position="912"/>
        <end position="925"/>
    </location>
</feature>
<dbReference type="InterPro" id="IPR001611">
    <property type="entry name" value="Leu-rich_rpt"/>
</dbReference>
<feature type="compositionally biased region" description="Polar residues" evidence="10">
    <location>
        <begin position="975"/>
        <end position="995"/>
    </location>
</feature>
<feature type="chain" id="PRO_5026229675" evidence="12">
    <location>
        <begin position="35"/>
        <end position="1020"/>
    </location>
</feature>
<evidence type="ECO:0000313" key="13">
    <source>
        <dbReference type="EMBL" id="CAB3266988.1"/>
    </source>
</evidence>
<dbReference type="PROSITE" id="PS51450">
    <property type="entry name" value="LRR"/>
    <property type="match status" value="3"/>
</dbReference>
<keyword evidence="8 13" id="KW-0675">Receptor</keyword>
<keyword evidence="7 11" id="KW-0472">Membrane</keyword>
<dbReference type="InterPro" id="IPR035897">
    <property type="entry name" value="Toll_tir_struct_dom_sf"/>
</dbReference>
<feature type="compositionally biased region" description="Basic and acidic residues" evidence="10">
    <location>
        <begin position="957"/>
        <end position="974"/>
    </location>
</feature>
<keyword evidence="3 11" id="KW-0812">Transmembrane</keyword>
<feature type="compositionally biased region" description="Basic and acidic residues" evidence="10">
    <location>
        <begin position="859"/>
        <end position="872"/>
    </location>
</feature>
<keyword evidence="9" id="KW-0325">Glycoprotein</keyword>
<dbReference type="SMART" id="SM00365">
    <property type="entry name" value="LRR_SD22"/>
    <property type="match status" value="6"/>
</dbReference>
<evidence type="ECO:0000256" key="4">
    <source>
        <dbReference type="ARBA" id="ARBA00022729"/>
    </source>
</evidence>
<organism evidence="13">
    <name type="scientific">Phallusia mammillata</name>
    <dbReference type="NCBI Taxonomy" id="59560"/>
    <lineage>
        <taxon>Eukaryota</taxon>
        <taxon>Metazoa</taxon>
        <taxon>Chordata</taxon>
        <taxon>Tunicata</taxon>
        <taxon>Ascidiacea</taxon>
        <taxon>Phlebobranchia</taxon>
        <taxon>Ascidiidae</taxon>
        <taxon>Phallusia</taxon>
    </lineage>
</organism>
<dbReference type="Pfam" id="PF00560">
    <property type="entry name" value="LRR_1"/>
    <property type="match status" value="1"/>
</dbReference>
<evidence type="ECO:0000256" key="5">
    <source>
        <dbReference type="ARBA" id="ARBA00022737"/>
    </source>
</evidence>
<evidence type="ECO:0000256" key="7">
    <source>
        <dbReference type="ARBA" id="ARBA00023136"/>
    </source>
</evidence>
<sequence length="1020" mass="115448">MTLICHGTQKKTCVAMVTLLTLLLHVLFASSTFANKNARQKRQAVVSRRSVCPDECKCTVEEDGRKFAKCANRNKKTIPIKIPIDVAVIDLGGNKITEIKAGYLDGLTLLKELDLSYNPLTKIEPTAMRQLGRLTRLDLSFTKLKNLTLSDLGESARSLEVLILSNTDIRHFPKLHDEEGGFMTNLKVLDVSSNFFPKIPRDYIPSSVEELDLSCLEMIKLPAIFGNLQKLRKLTINGCNAQKTKLTYVGRRAFADLPELQILDLSHNFINTIPDILPMNLISLDLSDNRITRIKTSRCASQLEIRDNYNVIPVDDNTDASSSRLGSSLSRLTILKNLTLARNQIETICSDDFMFMDSLQSIDLSYGRVTSFPLDAFLYPESLKKLDLSYNFIRNLAMGQMLELEEFYLQGNYIETVDQITVGTFPALTRADLSNNRFECDCKLKLFITFIKYKPQGIFDYLHPNSVQYVCAGPRKYSGTNLLALDEVSDLTCDDDENTFPYWAIAAPLSLVGLVILIVVVICVMRVRAGERVCCYGKNENKKKKVVSQYSKYDSDIIIQDSELNDAAILCHTENHKWVLNTMMPKLQRNMQQSQNACDDSVSQAPNRPLNFEVFTIGKTIKIDTLHNCIDYNRKIALVVTNEFLKEKSCLYILQVVQERMIMDPKDAVVVVMLDAIAWSDLPANLQRLMTEKTFVQFPQRDRERQEFYFWESMCSLICTTDPTYENKCVTEADDEELRDDVTVASTQYKPRPLARDCAEVEFGTIRSSRRARSIHDELPRVPLSATRAARLQRLGITSKGEVADDAMNEVTEARNLAKRHYRMKDISVVSNSSLDGVQSPPPSAIGGHSNHLSRHTSHNLETDIDDLYHTRKEPRRNGKTGRVRSLLPPNEDAASIYSDDVEVPVPGYEVRPPERDRPKPEVSRHPSRHHRQRRHSTSESIKSRGASTKGSRRSSVTHDDVIENLHGTVDRQYENQVATSTVGRSEITDVSSQAGAEEEQEQKEPGRIRGFFGRLKSLF</sequence>
<dbReference type="InterPro" id="IPR003591">
    <property type="entry name" value="Leu-rich_rpt_typical-subtyp"/>
</dbReference>
<feature type="region of interest" description="Disordered" evidence="10">
    <location>
        <begin position="833"/>
        <end position="1010"/>
    </location>
</feature>
<feature type="compositionally biased region" description="Basic residues" evidence="10">
    <location>
        <begin position="926"/>
        <end position="936"/>
    </location>
</feature>
<dbReference type="GO" id="GO:0007165">
    <property type="term" value="P:signal transduction"/>
    <property type="evidence" value="ECO:0007669"/>
    <property type="project" value="TreeGrafter"/>
</dbReference>
<evidence type="ECO:0000256" key="1">
    <source>
        <dbReference type="ARBA" id="ARBA00004167"/>
    </source>
</evidence>
<dbReference type="PANTHER" id="PTHR24365">
    <property type="entry name" value="TOLL-LIKE RECEPTOR"/>
    <property type="match status" value="1"/>
</dbReference>
<evidence type="ECO:0000256" key="8">
    <source>
        <dbReference type="ARBA" id="ARBA00023170"/>
    </source>
</evidence>
<evidence type="ECO:0000256" key="2">
    <source>
        <dbReference type="ARBA" id="ARBA00022614"/>
    </source>
</evidence>
<evidence type="ECO:0000256" key="3">
    <source>
        <dbReference type="ARBA" id="ARBA00022692"/>
    </source>
</evidence>
<accession>A0A6F9DVC6</accession>
<feature type="transmembrane region" description="Helical" evidence="11">
    <location>
        <begin position="500"/>
        <end position="524"/>
    </location>
</feature>
<dbReference type="InterPro" id="IPR032675">
    <property type="entry name" value="LRR_dom_sf"/>
</dbReference>
<feature type="signal peptide" evidence="12">
    <location>
        <begin position="1"/>
        <end position="34"/>
    </location>
</feature>
<keyword evidence="6 11" id="KW-1133">Transmembrane helix</keyword>
<evidence type="ECO:0000256" key="9">
    <source>
        <dbReference type="ARBA" id="ARBA00023180"/>
    </source>
</evidence>
<keyword evidence="5" id="KW-0677">Repeat</keyword>
<name>A0A6F9DVC6_9ASCI</name>
<keyword evidence="2" id="KW-0433">Leucine-rich repeat</keyword>
<dbReference type="SUPFAM" id="SSF52058">
    <property type="entry name" value="L domain-like"/>
    <property type="match status" value="1"/>
</dbReference>
<dbReference type="GO" id="GO:0005886">
    <property type="term" value="C:plasma membrane"/>
    <property type="evidence" value="ECO:0007669"/>
    <property type="project" value="TreeGrafter"/>
</dbReference>
<reference evidence="13" key="1">
    <citation type="submission" date="2020-04" db="EMBL/GenBank/DDBJ databases">
        <authorList>
            <person name="Neveu A P."/>
        </authorList>
    </citation>
    <scope>NUCLEOTIDE SEQUENCE</scope>
    <source>
        <tissue evidence="13">Whole embryo</tissue>
    </source>
</reference>
<protein>
    <submittedName>
        <fullName evidence="13">Toll-like receptor 3</fullName>
    </submittedName>
</protein>
<dbReference type="Gene3D" id="3.40.50.10140">
    <property type="entry name" value="Toll/interleukin-1 receptor homology (TIR) domain"/>
    <property type="match status" value="1"/>
</dbReference>
<comment type="subcellular location">
    <subcellularLocation>
        <location evidence="1">Membrane</location>
        <topology evidence="1">Single-pass membrane protein</topology>
    </subcellularLocation>
</comment>